<reference evidence="2 3" key="1">
    <citation type="journal article" date="2016" name="PLoS ONE">
        <title>Comparative Genomics Analysis of Streptococcus tigurinus Strains Identifies Genetic Elements Specifically and Uniquely Present in Highly Virulent Strains.</title>
        <authorList>
            <person name="Diene S.M."/>
            <person name="Francois P."/>
            <person name="Zbinden A."/>
            <person name="Entenza J.M."/>
            <person name="Resch G."/>
        </authorList>
    </citation>
    <scope>NUCLEOTIDE SEQUENCE [LARGE SCALE GENOMIC DNA]</scope>
    <source>
        <strain evidence="2 3">AZ_8</strain>
    </source>
</reference>
<keyword evidence="1" id="KW-0472">Membrane</keyword>
<evidence type="ECO:0000256" key="1">
    <source>
        <dbReference type="SAM" id="Phobius"/>
    </source>
</evidence>
<comment type="caution">
    <text evidence="2">The sequence shown here is derived from an EMBL/GenBank/DDBJ whole genome shotgun (WGS) entry which is preliminary data.</text>
</comment>
<keyword evidence="1" id="KW-1133">Transmembrane helix</keyword>
<proteinExistence type="predicted"/>
<gene>
    <name evidence="2" type="ORF">ATE34_01865</name>
</gene>
<feature type="transmembrane region" description="Helical" evidence="1">
    <location>
        <begin position="48"/>
        <end position="74"/>
    </location>
</feature>
<organism evidence="2 3">
    <name type="scientific">Streptococcus oralis subsp. tigurinus</name>
    <dbReference type="NCBI Taxonomy" id="1077464"/>
    <lineage>
        <taxon>Bacteria</taxon>
        <taxon>Bacillati</taxon>
        <taxon>Bacillota</taxon>
        <taxon>Bacilli</taxon>
        <taxon>Lactobacillales</taxon>
        <taxon>Streptococcaceae</taxon>
        <taxon>Streptococcus</taxon>
    </lineage>
</organism>
<protein>
    <submittedName>
        <fullName evidence="2">Synthase</fullName>
    </submittedName>
</protein>
<name>A0A1X0WQ33_STROR</name>
<dbReference type="Proteomes" id="UP000192428">
    <property type="component" value="Unassembled WGS sequence"/>
</dbReference>
<evidence type="ECO:0000313" key="2">
    <source>
        <dbReference type="EMBL" id="ORJ28890.1"/>
    </source>
</evidence>
<sequence length="82" mass="9255">MILLFIVLFVVGVCISFSGVLIIAKNTDIRLDFSGRKDFFLSLSPGEWMLSIFLILVGGIMIYFSSIELTPYIISTFELKLK</sequence>
<dbReference type="AlphaFoldDB" id="A0A1X0WQ33"/>
<dbReference type="EMBL" id="LNVF01000001">
    <property type="protein sequence ID" value="ORJ28890.1"/>
    <property type="molecule type" value="Genomic_DNA"/>
</dbReference>
<accession>A0A1X0WQ33</accession>
<keyword evidence="1" id="KW-0812">Transmembrane</keyword>
<evidence type="ECO:0000313" key="3">
    <source>
        <dbReference type="Proteomes" id="UP000192428"/>
    </source>
</evidence>